<keyword evidence="4" id="KW-1185">Reference proteome</keyword>
<feature type="compositionally biased region" description="Low complexity" evidence="2">
    <location>
        <begin position="60"/>
        <end position="83"/>
    </location>
</feature>
<organism evidence="3 4">
    <name type="scientific">Neocucurbitaria cava</name>
    <dbReference type="NCBI Taxonomy" id="798079"/>
    <lineage>
        <taxon>Eukaryota</taxon>
        <taxon>Fungi</taxon>
        <taxon>Dikarya</taxon>
        <taxon>Ascomycota</taxon>
        <taxon>Pezizomycotina</taxon>
        <taxon>Dothideomycetes</taxon>
        <taxon>Pleosporomycetidae</taxon>
        <taxon>Pleosporales</taxon>
        <taxon>Pleosporineae</taxon>
        <taxon>Cucurbitariaceae</taxon>
        <taxon>Neocucurbitaria</taxon>
    </lineage>
</organism>
<feature type="compositionally biased region" description="Polar residues" evidence="2">
    <location>
        <begin position="329"/>
        <end position="346"/>
    </location>
</feature>
<feature type="compositionally biased region" description="Pro residues" evidence="2">
    <location>
        <begin position="657"/>
        <end position="675"/>
    </location>
</feature>
<feature type="region of interest" description="Disordered" evidence="2">
    <location>
        <begin position="371"/>
        <end position="422"/>
    </location>
</feature>
<feature type="region of interest" description="Disordered" evidence="2">
    <location>
        <begin position="543"/>
        <end position="593"/>
    </location>
</feature>
<feature type="compositionally biased region" description="Low complexity" evidence="2">
    <location>
        <begin position="1"/>
        <end position="15"/>
    </location>
</feature>
<feature type="compositionally biased region" description="Basic and acidic residues" evidence="2">
    <location>
        <begin position="102"/>
        <end position="112"/>
    </location>
</feature>
<proteinExistence type="predicted"/>
<feature type="compositionally biased region" description="Polar residues" evidence="2">
    <location>
        <begin position="543"/>
        <end position="563"/>
    </location>
</feature>
<feature type="region of interest" description="Disordered" evidence="2">
    <location>
        <begin position="516"/>
        <end position="535"/>
    </location>
</feature>
<gene>
    <name evidence="3" type="ORF">N0V83_003276</name>
</gene>
<feature type="region of interest" description="Disordered" evidence="2">
    <location>
        <begin position="1"/>
        <end position="144"/>
    </location>
</feature>
<evidence type="ECO:0000256" key="1">
    <source>
        <dbReference type="SAM" id="Coils"/>
    </source>
</evidence>
<evidence type="ECO:0000313" key="3">
    <source>
        <dbReference type="EMBL" id="KAJ4372985.1"/>
    </source>
</evidence>
<evidence type="ECO:0000313" key="4">
    <source>
        <dbReference type="Proteomes" id="UP001140560"/>
    </source>
</evidence>
<name>A0A9W8YE88_9PLEO</name>
<dbReference type="OrthoDB" id="3786084at2759"/>
<dbReference type="CDD" id="cd14686">
    <property type="entry name" value="bZIP"/>
    <property type="match status" value="1"/>
</dbReference>
<dbReference type="EMBL" id="JAPEUY010000005">
    <property type="protein sequence ID" value="KAJ4372985.1"/>
    <property type="molecule type" value="Genomic_DNA"/>
</dbReference>
<comment type="caution">
    <text evidence="3">The sequence shown here is derived from an EMBL/GenBank/DDBJ whole genome shotgun (WGS) entry which is preliminary data.</text>
</comment>
<protein>
    <submittedName>
        <fullName evidence="3">Uncharacterized protein</fullName>
    </submittedName>
</protein>
<feature type="coiled-coil region" evidence="1">
    <location>
        <begin position="166"/>
        <end position="193"/>
    </location>
</feature>
<evidence type="ECO:0000256" key="2">
    <source>
        <dbReference type="SAM" id="MobiDB-lite"/>
    </source>
</evidence>
<feature type="compositionally biased region" description="Low complexity" evidence="2">
    <location>
        <begin position="371"/>
        <end position="389"/>
    </location>
</feature>
<keyword evidence="1" id="KW-0175">Coiled coil</keyword>
<feature type="region of interest" description="Disordered" evidence="2">
    <location>
        <begin position="613"/>
        <end position="720"/>
    </location>
</feature>
<reference evidence="3" key="1">
    <citation type="submission" date="2022-10" db="EMBL/GenBank/DDBJ databases">
        <title>Tapping the CABI collections for fungal endophytes: first genome assemblies for Collariella, Neodidymelliopsis, Ascochyta clinopodiicola, Didymella pomorum, Didymosphaeria variabile, Neocosmospora piperis and Neocucurbitaria cava.</title>
        <authorList>
            <person name="Hill R."/>
        </authorList>
    </citation>
    <scope>NUCLEOTIDE SEQUENCE</scope>
    <source>
        <strain evidence="3">IMI 356814</strain>
    </source>
</reference>
<dbReference type="Proteomes" id="UP001140560">
    <property type="component" value="Unassembled WGS sequence"/>
</dbReference>
<feature type="region of interest" description="Disordered" evidence="2">
    <location>
        <begin position="307"/>
        <end position="353"/>
    </location>
</feature>
<accession>A0A9W8YE88</accession>
<sequence length="794" mass="86545">MTTTRRSTRRTAASAEPAQLDIERRAHTASPPPEPPKKRVRKGKAAAAPVESESDTHSQTVTRVTATSRAASACTTATSTFSKRTTRAAKAAGVGSPLRALGEADAKSETEKKRKRTRLQTASATPDPEPPKSEPAPDENNDEQGLFFSQSEHQFSSPDDCMRAKILQLEARVTELEANNASLSNENTRLRNLLKQPFSKRFPVFNTISPPLAMRTFSQHVSNITPPFLKAFSQTSNKSIAQPIRKYPEEVSDDLYLPFLANNNLSGFHNDLMHVEESSTAQPEYANSSESAIALLRKIENAAKESAYVEQSMHDHGESLSDDDVTMEPSPQQSTSTTHFNQSATPTRPIATPSGFFSRSFSAIKSKLGFATSTPQAPSSAAPPSATTAKPLPLPNPFTDALSLPPSPIGERVHTPTRKKKKTEAMIRTLLKGVDHNDKAKAEEWANKVAPRLKNDRAFRAKRQRLETPVLFKDLNHFPSAKPWETGFGDPLADLDEDDVVPAWAVYLDMIADEEEHKTKKHKTTHEVSMDDDDVLSINEQYGASSRSRSSPKLHDSQGQSASLHDFHPRRSIDPSPMFESPVSHRGGSNVFNELQGHDTAAQIRANDREPLQHATTESTHTHNPDMGSFSVPDDSDDDDSSMVSETADTDAAPLWTQPPPPAPVPAHAPLPGGPPADVASAQQPVDEIERQRQRLMKHTPAKPSRLREATYPSPSLFSDAGNESILAAVTPIKVAAAMFDDMPGAEPLDIDEEEMAAANAFMASDAGKQQLAANPWPAAVITYESDEEGLSSE</sequence>
<dbReference type="AlphaFoldDB" id="A0A9W8YE88"/>